<keyword evidence="2" id="KW-1185">Reference proteome</keyword>
<evidence type="ECO:0000313" key="2">
    <source>
        <dbReference type="Proteomes" id="UP001500804"/>
    </source>
</evidence>
<protein>
    <submittedName>
        <fullName evidence="1">DUF4192 domain-containing protein</fullName>
    </submittedName>
</protein>
<name>A0ABP9P6R8_9PSEU</name>
<proteinExistence type="predicted"/>
<dbReference type="RefSeq" id="WP_345611537.1">
    <property type="nucleotide sequence ID" value="NZ_BAABJO010000040.1"/>
</dbReference>
<comment type="caution">
    <text evidence="1">The sequence shown here is derived from an EMBL/GenBank/DDBJ whole genome shotgun (WGS) entry which is preliminary data.</text>
</comment>
<dbReference type="EMBL" id="BAABJO010000040">
    <property type="protein sequence ID" value="GAA5138274.1"/>
    <property type="molecule type" value="Genomic_DNA"/>
</dbReference>
<accession>A0ABP9P6R8</accession>
<sequence>MTPPADHPPAAPPVDQRPVLRVRDQGELVAAVPAMLGFHPRESLVLMATGGLSGRRLGLTLRVDLPPPEHPQYAEHAELVVASAVCGLLLDEPTGAVAVVVSESGDPPGPLPHSLLAGRVESALAAQQVPIRAVMWTERTTGGARWACYQACGCAGTVPDPATTPFVAAVVAEGKVVHADRAALEAVVAPVDQDVLRRREKRLIQSVDGQLEGDTGAVVLEPDAGVFLVDAAIADSAAGRLALSDDDVVALATALGIAEVRGWALQRTAGPGGAAAEHLWAALVRETPDPEAAEPAALLAVSALLRGDGALANIALDRAERAWPGHAFAGLVRRCAAAGVRPSQVRDTLLGGPTRDAR</sequence>
<gene>
    <name evidence="1" type="ORF">GCM10023320_72370</name>
</gene>
<dbReference type="InterPro" id="IPR025447">
    <property type="entry name" value="DUF4192"/>
</dbReference>
<dbReference type="Proteomes" id="UP001500804">
    <property type="component" value="Unassembled WGS sequence"/>
</dbReference>
<reference evidence="2" key="1">
    <citation type="journal article" date="2019" name="Int. J. Syst. Evol. Microbiol.">
        <title>The Global Catalogue of Microorganisms (GCM) 10K type strain sequencing project: providing services to taxonomists for standard genome sequencing and annotation.</title>
        <authorList>
            <consortium name="The Broad Institute Genomics Platform"/>
            <consortium name="The Broad Institute Genome Sequencing Center for Infectious Disease"/>
            <person name="Wu L."/>
            <person name="Ma J."/>
        </authorList>
    </citation>
    <scope>NUCLEOTIDE SEQUENCE [LARGE SCALE GENOMIC DNA]</scope>
    <source>
        <strain evidence="2">JCM 18302</strain>
    </source>
</reference>
<dbReference type="Pfam" id="PF13830">
    <property type="entry name" value="DUF4192"/>
    <property type="match status" value="1"/>
</dbReference>
<organism evidence="1 2">
    <name type="scientific">Pseudonocardia adelaidensis</name>
    <dbReference type="NCBI Taxonomy" id="648754"/>
    <lineage>
        <taxon>Bacteria</taxon>
        <taxon>Bacillati</taxon>
        <taxon>Actinomycetota</taxon>
        <taxon>Actinomycetes</taxon>
        <taxon>Pseudonocardiales</taxon>
        <taxon>Pseudonocardiaceae</taxon>
        <taxon>Pseudonocardia</taxon>
    </lineage>
</organism>
<evidence type="ECO:0000313" key="1">
    <source>
        <dbReference type="EMBL" id="GAA5138274.1"/>
    </source>
</evidence>